<name>A0A4Q9KQP1_PROTD</name>
<keyword evidence="10" id="KW-1185">Reference proteome</keyword>
<sequence length="534" mass="56851">MKPVEFLRFLWTQLTSMRTALVLLFALMIAAVPGSLGPKILPQRPNNPVLVREWIAARPELGAVFDRLGLFDVYGSPWFASIYLLLLVSLVGCIVPRIAVYARAVRAMPPGVPKRLDKLAERASGPTRLSASDALDAGERWLVAGRYRVRRQGNELSGEIGYLRELGNLAFHVSILGVLAGIAVSSLFGYKGSVIAVEGSAFSNTLSQYDDFAAGAFFKASALPPFTLWVDKFDVSFERGSVQHGAARQFQVTGRLAGPAEEPRPTILEVNTPVILGSSMVNLIGHGYAPIVTVTDPSGAVAYSGPVVFLPQDGNFTSLGVIKAPDARPQRLAFDSIFVPSQSTASGVGPRSTFPDADNPTLWGTVWTAPPKVETGRPENVYSLDKTEFTQVMDGAVPASFRLAVGASYTVPDGSKITFDSWKRWTKLQVSSTPGLPIVYGSIGVAVLALMLSLFGKPRRIFARVTDADGVRSVDVGGLDRAESRAGLGDAVAGLADAMGASVSVMGVSGEPAPGRRGTKSQLTLAGEQLEESE</sequence>
<dbReference type="GO" id="GO:0016020">
    <property type="term" value="C:membrane"/>
    <property type="evidence" value="ECO:0007669"/>
    <property type="project" value="UniProtKB-SubCell"/>
</dbReference>
<feature type="region of interest" description="Disordered" evidence="6">
    <location>
        <begin position="507"/>
        <end position="534"/>
    </location>
</feature>
<feature type="domain" description="ResB-like" evidence="8">
    <location>
        <begin position="17"/>
        <end position="484"/>
    </location>
</feature>
<dbReference type="InterPro" id="IPR023494">
    <property type="entry name" value="Cyt_c_bgen_Ccs1/CcsB/ResB"/>
</dbReference>
<organism evidence="9 10">
    <name type="scientific">Propioniciclava tarda</name>
    <dbReference type="NCBI Taxonomy" id="433330"/>
    <lineage>
        <taxon>Bacteria</taxon>
        <taxon>Bacillati</taxon>
        <taxon>Actinomycetota</taxon>
        <taxon>Actinomycetes</taxon>
        <taxon>Propionibacteriales</taxon>
        <taxon>Propionibacteriaceae</taxon>
        <taxon>Propioniciclava</taxon>
    </lineage>
</organism>
<dbReference type="RefSeq" id="WP_131170801.1">
    <property type="nucleotide sequence ID" value="NZ_FXTL01000001.1"/>
</dbReference>
<keyword evidence="3" id="KW-0201">Cytochrome c-type biogenesis</keyword>
<dbReference type="Proteomes" id="UP000291933">
    <property type="component" value="Unassembled WGS sequence"/>
</dbReference>
<dbReference type="GO" id="GO:0017004">
    <property type="term" value="P:cytochrome complex assembly"/>
    <property type="evidence" value="ECO:0007669"/>
    <property type="project" value="UniProtKB-KW"/>
</dbReference>
<evidence type="ECO:0000256" key="3">
    <source>
        <dbReference type="ARBA" id="ARBA00022748"/>
    </source>
</evidence>
<evidence type="ECO:0000256" key="1">
    <source>
        <dbReference type="ARBA" id="ARBA00004141"/>
    </source>
</evidence>
<gene>
    <name evidence="9" type="ORF">ET996_01695</name>
</gene>
<dbReference type="PANTHER" id="PTHR31566">
    <property type="entry name" value="CYTOCHROME C BIOGENESIS PROTEIN CCS1, CHLOROPLASTIC"/>
    <property type="match status" value="1"/>
</dbReference>
<dbReference type="OrthoDB" id="3949537at2"/>
<protein>
    <submittedName>
        <fullName evidence="9">Cytochrome c biogenesis protein ResB</fullName>
    </submittedName>
</protein>
<dbReference type="Pfam" id="PF05140">
    <property type="entry name" value="ResB"/>
    <property type="match status" value="1"/>
</dbReference>
<evidence type="ECO:0000256" key="4">
    <source>
        <dbReference type="ARBA" id="ARBA00022989"/>
    </source>
</evidence>
<keyword evidence="5 7" id="KW-0472">Membrane</keyword>
<keyword evidence="2 7" id="KW-0812">Transmembrane</keyword>
<keyword evidence="4 7" id="KW-1133">Transmembrane helix</keyword>
<comment type="subcellular location">
    <subcellularLocation>
        <location evidence="1">Membrane</location>
        <topology evidence="1">Multi-pass membrane protein</topology>
    </subcellularLocation>
</comment>
<accession>A0A4Q9KQP1</accession>
<feature type="transmembrane region" description="Helical" evidence="7">
    <location>
        <begin position="78"/>
        <end position="100"/>
    </location>
</feature>
<proteinExistence type="predicted"/>
<dbReference type="InterPro" id="IPR007816">
    <property type="entry name" value="ResB-like_domain"/>
</dbReference>
<evidence type="ECO:0000256" key="2">
    <source>
        <dbReference type="ARBA" id="ARBA00022692"/>
    </source>
</evidence>
<dbReference type="EMBL" id="SDMR01000001">
    <property type="protein sequence ID" value="TBT96390.1"/>
    <property type="molecule type" value="Genomic_DNA"/>
</dbReference>
<evidence type="ECO:0000256" key="5">
    <source>
        <dbReference type="ARBA" id="ARBA00023136"/>
    </source>
</evidence>
<evidence type="ECO:0000313" key="10">
    <source>
        <dbReference type="Proteomes" id="UP000291933"/>
    </source>
</evidence>
<comment type="caution">
    <text evidence="9">The sequence shown here is derived from an EMBL/GenBank/DDBJ whole genome shotgun (WGS) entry which is preliminary data.</text>
</comment>
<feature type="transmembrane region" description="Helical" evidence="7">
    <location>
        <begin position="169"/>
        <end position="190"/>
    </location>
</feature>
<reference evidence="9 10" key="1">
    <citation type="submission" date="2019-01" db="EMBL/GenBank/DDBJ databases">
        <title>Lactibacter flavus gen. nov., sp. nov., a novel bacterium of the family Propionibacteriaceae isolated from raw milk and dairy products.</title>
        <authorList>
            <person name="Huptas C."/>
            <person name="Wenning M."/>
            <person name="Breitenwieser F."/>
            <person name="Doll E."/>
            <person name="Von Neubeck M."/>
            <person name="Busse H.-J."/>
            <person name="Scherer S."/>
        </authorList>
    </citation>
    <scope>NUCLEOTIDE SEQUENCE [LARGE SCALE GENOMIC DNA]</scope>
    <source>
        <strain evidence="9 10">DSM 22130</strain>
    </source>
</reference>
<evidence type="ECO:0000256" key="7">
    <source>
        <dbReference type="SAM" id="Phobius"/>
    </source>
</evidence>
<dbReference type="PANTHER" id="PTHR31566:SF0">
    <property type="entry name" value="CYTOCHROME C BIOGENESIS PROTEIN CCS1, CHLOROPLASTIC"/>
    <property type="match status" value="1"/>
</dbReference>
<evidence type="ECO:0000313" key="9">
    <source>
        <dbReference type="EMBL" id="TBT96390.1"/>
    </source>
</evidence>
<feature type="transmembrane region" description="Helical" evidence="7">
    <location>
        <begin position="438"/>
        <end position="455"/>
    </location>
</feature>
<evidence type="ECO:0000256" key="6">
    <source>
        <dbReference type="SAM" id="MobiDB-lite"/>
    </source>
</evidence>
<dbReference type="AlphaFoldDB" id="A0A4Q9KQP1"/>
<evidence type="ECO:0000259" key="8">
    <source>
        <dbReference type="Pfam" id="PF05140"/>
    </source>
</evidence>